<dbReference type="EMBL" id="BQKI01000079">
    <property type="protein sequence ID" value="GJN26419.1"/>
    <property type="molecule type" value="Genomic_DNA"/>
</dbReference>
<accession>A0AAV5EV83</accession>
<dbReference type="AlphaFoldDB" id="A0AAV5EV83"/>
<reference evidence="1" key="1">
    <citation type="journal article" date="2018" name="DNA Res.">
        <title>Multiple hybrid de novo genome assembly of finger millet, an orphan allotetraploid crop.</title>
        <authorList>
            <person name="Hatakeyama M."/>
            <person name="Aluri S."/>
            <person name="Balachadran M.T."/>
            <person name="Sivarajan S.R."/>
            <person name="Patrignani A."/>
            <person name="Gruter S."/>
            <person name="Poveda L."/>
            <person name="Shimizu-Inatsugi R."/>
            <person name="Baeten J."/>
            <person name="Francoijs K.J."/>
            <person name="Nataraja K.N."/>
            <person name="Reddy Y.A.N."/>
            <person name="Phadnis S."/>
            <person name="Ravikumar R.L."/>
            <person name="Schlapbach R."/>
            <person name="Sreeman S.M."/>
            <person name="Shimizu K.K."/>
        </authorList>
    </citation>
    <scope>NUCLEOTIDE SEQUENCE</scope>
</reference>
<keyword evidence="2" id="KW-1185">Reference proteome</keyword>
<evidence type="ECO:0000313" key="1">
    <source>
        <dbReference type="EMBL" id="GJN26419.1"/>
    </source>
</evidence>
<organism evidence="1 2">
    <name type="scientific">Eleusine coracana subsp. coracana</name>
    <dbReference type="NCBI Taxonomy" id="191504"/>
    <lineage>
        <taxon>Eukaryota</taxon>
        <taxon>Viridiplantae</taxon>
        <taxon>Streptophyta</taxon>
        <taxon>Embryophyta</taxon>
        <taxon>Tracheophyta</taxon>
        <taxon>Spermatophyta</taxon>
        <taxon>Magnoliopsida</taxon>
        <taxon>Liliopsida</taxon>
        <taxon>Poales</taxon>
        <taxon>Poaceae</taxon>
        <taxon>PACMAD clade</taxon>
        <taxon>Chloridoideae</taxon>
        <taxon>Cynodonteae</taxon>
        <taxon>Eleusininae</taxon>
        <taxon>Eleusine</taxon>
    </lineage>
</organism>
<evidence type="ECO:0000313" key="2">
    <source>
        <dbReference type="Proteomes" id="UP001054889"/>
    </source>
</evidence>
<proteinExistence type="predicted"/>
<dbReference type="Proteomes" id="UP001054889">
    <property type="component" value="Unassembled WGS sequence"/>
</dbReference>
<name>A0AAV5EV83_ELECO</name>
<reference evidence="1" key="2">
    <citation type="submission" date="2021-12" db="EMBL/GenBank/DDBJ databases">
        <title>Resequencing data analysis of finger millet.</title>
        <authorList>
            <person name="Hatakeyama M."/>
            <person name="Aluri S."/>
            <person name="Balachadran M.T."/>
            <person name="Sivarajan S.R."/>
            <person name="Poveda L."/>
            <person name="Shimizu-Inatsugi R."/>
            <person name="Schlapbach R."/>
            <person name="Sreeman S.M."/>
            <person name="Shimizu K.K."/>
        </authorList>
    </citation>
    <scope>NUCLEOTIDE SEQUENCE</scope>
</reference>
<gene>
    <name evidence="1" type="primary">gb14347</name>
    <name evidence="1" type="ORF">PR202_gb14347</name>
</gene>
<comment type="caution">
    <text evidence="1">The sequence shown here is derived from an EMBL/GenBank/DDBJ whole genome shotgun (WGS) entry which is preliminary data.</text>
</comment>
<sequence>MAKTQLIDRFAVDIAPSQLSSMIIRRRRALPRVLDTIAEEEVVERPSYAPHSFKSKAPLQSWSYTSAVVHGEQKPAVLASPGPIVA</sequence>
<protein>
    <submittedName>
        <fullName evidence="1">Uncharacterized protein</fullName>
    </submittedName>
</protein>